<sequence length="203" mass="24189">MKRPIKSKFLRPKSKMENKSFSLSRWSKNFCRLSKRQTTNLQIINSNLVEIESTDSKILNCSEFEVNPTSLNSNVIAIRKNYNCYKGEDYDIDLYHHGIKLVLIYRILKIYMRRLKILIQKFIWENAFLLLNTLMQGSNYNHRYREECIQNYIVKIIKGKRKYIPSNYFQGLPLVIECPFMDCMGTLVDDLRGCPIRECLEFY</sequence>
<protein>
    <submittedName>
        <fullName evidence="1">Uncharacterized protein</fullName>
    </submittedName>
</protein>
<dbReference type="Proteomes" id="UP001311915">
    <property type="component" value="Unassembled WGS sequence"/>
</dbReference>
<reference evidence="1 2" key="1">
    <citation type="submission" date="2023-10" db="EMBL/GenBank/DDBJ databases">
        <title>Genome-Wide Identification Analysis in wild type Solanum Pinnatisectum Reveals Some Genes Defensing Phytophthora Infestans.</title>
        <authorList>
            <person name="Sun C."/>
        </authorList>
    </citation>
    <scope>NUCLEOTIDE SEQUENCE [LARGE SCALE GENOMIC DNA]</scope>
    <source>
        <strain evidence="1">LQN</strain>
        <tissue evidence="1">Leaf</tissue>
    </source>
</reference>
<organism evidence="1 2">
    <name type="scientific">Solanum pinnatisectum</name>
    <name type="common">tansyleaf nightshade</name>
    <dbReference type="NCBI Taxonomy" id="50273"/>
    <lineage>
        <taxon>Eukaryota</taxon>
        <taxon>Viridiplantae</taxon>
        <taxon>Streptophyta</taxon>
        <taxon>Embryophyta</taxon>
        <taxon>Tracheophyta</taxon>
        <taxon>Spermatophyta</taxon>
        <taxon>Magnoliopsida</taxon>
        <taxon>eudicotyledons</taxon>
        <taxon>Gunneridae</taxon>
        <taxon>Pentapetalae</taxon>
        <taxon>asterids</taxon>
        <taxon>lamiids</taxon>
        <taxon>Solanales</taxon>
        <taxon>Solanaceae</taxon>
        <taxon>Solanoideae</taxon>
        <taxon>Solaneae</taxon>
        <taxon>Solanum</taxon>
    </lineage>
</organism>
<dbReference type="EMBL" id="JAWPEI010000061">
    <property type="protein sequence ID" value="KAK4706641.1"/>
    <property type="molecule type" value="Genomic_DNA"/>
</dbReference>
<name>A0AAV9K0F7_9SOLN</name>
<dbReference type="AlphaFoldDB" id="A0AAV9K0F7"/>
<evidence type="ECO:0000313" key="1">
    <source>
        <dbReference type="EMBL" id="KAK4706641.1"/>
    </source>
</evidence>
<accession>A0AAV9K0F7</accession>
<comment type="caution">
    <text evidence="1">The sequence shown here is derived from an EMBL/GenBank/DDBJ whole genome shotgun (WGS) entry which is preliminary data.</text>
</comment>
<gene>
    <name evidence="1" type="ORF">R3W88_033811</name>
</gene>
<proteinExistence type="predicted"/>
<evidence type="ECO:0000313" key="2">
    <source>
        <dbReference type="Proteomes" id="UP001311915"/>
    </source>
</evidence>
<keyword evidence="2" id="KW-1185">Reference proteome</keyword>